<keyword evidence="2" id="KW-1185">Reference proteome</keyword>
<proteinExistence type="predicted"/>
<evidence type="ECO:0000313" key="2">
    <source>
        <dbReference type="Proteomes" id="UP001060085"/>
    </source>
</evidence>
<comment type="caution">
    <text evidence="1">The sequence shown here is derived from an EMBL/GenBank/DDBJ whole genome shotgun (WGS) entry which is preliminary data.</text>
</comment>
<protein>
    <submittedName>
        <fullName evidence="1">Uncharacterized protein</fullName>
    </submittedName>
</protein>
<evidence type="ECO:0000313" key="1">
    <source>
        <dbReference type="EMBL" id="KAI5653520.1"/>
    </source>
</evidence>
<dbReference type="Proteomes" id="UP001060085">
    <property type="component" value="Linkage Group LG07"/>
</dbReference>
<sequence length="107" mass="12348">MVRNLFVDALWLEAPSHLLTETWTSVPAILPSACIDDYMDWFLPRTHPRIQNPVNVPRGFYVPVDPLMPALALMDMIAREVHEDDAGKEEKYDRIADLVRWHYCSGP</sequence>
<organism evidence="1 2">
    <name type="scientific">Catharanthus roseus</name>
    <name type="common">Madagascar periwinkle</name>
    <name type="synonym">Vinca rosea</name>
    <dbReference type="NCBI Taxonomy" id="4058"/>
    <lineage>
        <taxon>Eukaryota</taxon>
        <taxon>Viridiplantae</taxon>
        <taxon>Streptophyta</taxon>
        <taxon>Embryophyta</taxon>
        <taxon>Tracheophyta</taxon>
        <taxon>Spermatophyta</taxon>
        <taxon>Magnoliopsida</taxon>
        <taxon>eudicotyledons</taxon>
        <taxon>Gunneridae</taxon>
        <taxon>Pentapetalae</taxon>
        <taxon>asterids</taxon>
        <taxon>lamiids</taxon>
        <taxon>Gentianales</taxon>
        <taxon>Apocynaceae</taxon>
        <taxon>Rauvolfioideae</taxon>
        <taxon>Vinceae</taxon>
        <taxon>Catharanthinae</taxon>
        <taxon>Catharanthus</taxon>
    </lineage>
</organism>
<reference evidence="2" key="1">
    <citation type="journal article" date="2023" name="Nat. Plants">
        <title>Single-cell RNA sequencing provides a high-resolution roadmap for understanding the multicellular compartmentation of specialized metabolism.</title>
        <authorList>
            <person name="Sun S."/>
            <person name="Shen X."/>
            <person name="Li Y."/>
            <person name="Li Y."/>
            <person name="Wang S."/>
            <person name="Li R."/>
            <person name="Zhang H."/>
            <person name="Shen G."/>
            <person name="Guo B."/>
            <person name="Wei J."/>
            <person name="Xu J."/>
            <person name="St-Pierre B."/>
            <person name="Chen S."/>
            <person name="Sun C."/>
        </authorList>
    </citation>
    <scope>NUCLEOTIDE SEQUENCE [LARGE SCALE GENOMIC DNA]</scope>
</reference>
<name>A0ACB9ZZ29_CATRO</name>
<dbReference type="EMBL" id="CM044707">
    <property type="protein sequence ID" value="KAI5653520.1"/>
    <property type="molecule type" value="Genomic_DNA"/>
</dbReference>
<gene>
    <name evidence="1" type="ORF">M9H77_30707</name>
</gene>
<accession>A0ACB9ZZ29</accession>